<dbReference type="AlphaFoldDB" id="A0A9D5WUP4"/>
<accession>A0A9D5WUP4</accession>
<organism evidence="1 2">
    <name type="scientific">Prevotella nigrescens</name>
    <dbReference type="NCBI Taxonomy" id="28133"/>
    <lineage>
        <taxon>Bacteria</taxon>
        <taxon>Pseudomonadati</taxon>
        <taxon>Bacteroidota</taxon>
        <taxon>Bacteroidia</taxon>
        <taxon>Bacteroidales</taxon>
        <taxon>Prevotellaceae</taxon>
        <taxon>Prevotella</taxon>
    </lineage>
</organism>
<name>A0A9D5WUP4_9BACT</name>
<dbReference type="Proteomes" id="UP000787419">
    <property type="component" value="Unassembled WGS sequence"/>
</dbReference>
<comment type="caution">
    <text evidence="1">The sequence shown here is derived from an EMBL/GenBank/DDBJ whole genome shotgun (WGS) entry which is preliminary data.</text>
</comment>
<dbReference type="EMBL" id="JABZTM010000033">
    <property type="protein sequence ID" value="MBF1446593.1"/>
    <property type="molecule type" value="Genomic_DNA"/>
</dbReference>
<evidence type="ECO:0000313" key="2">
    <source>
        <dbReference type="Proteomes" id="UP000787419"/>
    </source>
</evidence>
<evidence type="ECO:0000313" key="1">
    <source>
        <dbReference type="EMBL" id="MBF1446593.1"/>
    </source>
</evidence>
<reference evidence="1" key="1">
    <citation type="submission" date="2020-04" db="EMBL/GenBank/DDBJ databases">
        <title>Deep metagenomics examines the oral microbiome during advanced dental caries in children, revealing novel taxa and co-occurrences with host molecules.</title>
        <authorList>
            <person name="Baker J.L."/>
            <person name="Morton J.T."/>
            <person name="Dinis M."/>
            <person name="Alvarez R."/>
            <person name="Tran N.C."/>
            <person name="Knight R."/>
            <person name="Edlund A."/>
        </authorList>
    </citation>
    <scope>NUCLEOTIDE SEQUENCE</scope>
    <source>
        <strain evidence="1">JCVI_32_bin.50</strain>
    </source>
</reference>
<proteinExistence type="predicted"/>
<gene>
    <name evidence="1" type="ORF">HXN55_04280</name>
</gene>
<dbReference type="RefSeq" id="WP_278489666.1">
    <property type="nucleotide sequence ID" value="NZ_JABZTM010000033.1"/>
</dbReference>
<protein>
    <submittedName>
        <fullName evidence="1">Uncharacterized protein</fullName>
    </submittedName>
</protein>
<sequence length="69" mass="7948">MFKSKEDATLALTLVKLYFQDEITEKADYVPASLTMHLDLIDKAILYIDPNADIDELCRKASEENIRRT</sequence>